<dbReference type="InterPro" id="IPR051531">
    <property type="entry name" value="N-acetyltransferase"/>
</dbReference>
<organism evidence="2 3">
    <name type="scientific">Guptibacillus hwajinpoensis</name>
    <dbReference type="NCBI Taxonomy" id="208199"/>
    <lineage>
        <taxon>Bacteria</taxon>
        <taxon>Bacillati</taxon>
        <taxon>Bacillota</taxon>
        <taxon>Bacilli</taxon>
        <taxon>Bacillales</taxon>
        <taxon>Guptibacillaceae</taxon>
        <taxon>Guptibacillus</taxon>
    </lineage>
</organism>
<dbReference type="PANTHER" id="PTHR43792">
    <property type="entry name" value="GNAT FAMILY, PUTATIVE (AFU_ORTHOLOGUE AFUA_3G00765)-RELATED-RELATED"/>
    <property type="match status" value="1"/>
</dbReference>
<dbReference type="OrthoDB" id="9785602at2"/>
<dbReference type="GO" id="GO:0005737">
    <property type="term" value="C:cytoplasm"/>
    <property type="evidence" value="ECO:0007669"/>
    <property type="project" value="TreeGrafter"/>
</dbReference>
<reference evidence="2" key="1">
    <citation type="submission" date="2015-06" db="EMBL/GenBank/DDBJ databases">
        <authorList>
            <person name="Liu B."/>
            <person name="Wang J."/>
            <person name="Zhu Y."/>
            <person name="Liu G."/>
            <person name="Chen Q."/>
            <person name="Zheng C."/>
            <person name="Che J."/>
            <person name="Ge C."/>
            <person name="Shi H."/>
            <person name="Pan Z."/>
            <person name="Liu X."/>
        </authorList>
    </citation>
    <scope>NUCLEOTIDE SEQUENCE [LARGE SCALE GENOMIC DNA]</scope>
    <source>
        <strain evidence="2">DSM 16346</strain>
    </source>
</reference>
<dbReference type="RefSeq" id="WP_048309553.1">
    <property type="nucleotide sequence ID" value="NZ_CP119526.1"/>
</dbReference>
<evidence type="ECO:0000313" key="3">
    <source>
        <dbReference type="Proteomes" id="UP000035996"/>
    </source>
</evidence>
<name>A0A0J6CQA3_9BACL</name>
<comment type="caution">
    <text evidence="2">The sequence shown here is derived from an EMBL/GenBank/DDBJ whole genome shotgun (WGS) entry which is preliminary data.</text>
</comment>
<dbReference type="EMBL" id="LELK01000001">
    <property type="protein sequence ID" value="KMM38441.1"/>
    <property type="molecule type" value="Genomic_DNA"/>
</dbReference>
<keyword evidence="3" id="KW-1185">Reference proteome</keyword>
<dbReference type="PROSITE" id="PS51186">
    <property type="entry name" value="GNAT"/>
    <property type="match status" value="1"/>
</dbReference>
<dbReference type="InterPro" id="IPR016181">
    <property type="entry name" value="Acyl_CoA_acyltransferase"/>
</dbReference>
<dbReference type="Proteomes" id="UP000035996">
    <property type="component" value="Unassembled WGS sequence"/>
</dbReference>
<dbReference type="PATRIC" id="fig|157733.3.peg.2992"/>
<gene>
    <name evidence="2" type="ORF">AB986_03850</name>
</gene>
<dbReference type="Gene3D" id="3.40.630.30">
    <property type="match status" value="1"/>
</dbReference>
<accession>A0A0J6CQA3</accession>
<protein>
    <submittedName>
        <fullName evidence="2">Alanine acetyltransferase</fullName>
    </submittedName>
</protein>
<dbReference type="CDD" id="cd04301">
    <property type="entry name" value="NAT_SF"/>
    <property type="match status" value="1"/>
</dbReference>
<dbReference type="GO" id="GO:0008999">
    <property type="term" value="F:protein-N-terminal-alanine acetyltransferase activity"/>
    <property type="evidence" value="ECO:0007669"/>
    <property type="project" value="TreeGrafter"/>
</dbReference>
<dbReference type="SUPFAM" id="SSF55729">
    <property type="entry name" value="Acyl-CoA N-acyltransferases (Nat)"/>
    <property type="match status" value="1"/>
</dbReference>
<evidence type="ECO:0000313" key="2">
    <source>
        <dbReference type="EMBL" id="KMM38441.1"/>
    </source>
</evidence>
<dbReference type="AlphaFoldDB" id="A0A0J6CQA3"/>
<dbReference type="Pfam" id="PF13302">
    <property type="entry name" value="Acetyltransf_3"/>
    <property type="match status" value="1"/>
</dbReference>
<feature type="domain" description="N-acetyltransferase" evidence="1">
    <location>
        <begin position="13"/>
        <end position="177"/>
    </location>
</feature>
<sequence>MEKQNPIIETKRLILREVTFEDALDMYHYLSDEEVVKHMGLAPAQNVEDVLDEIEWYHSIITEGTGIRWGITLKDSGKVIGSCGYLNLQDKHYRAEVGFELSKNYWGKGIASEALGAIIRYGFNHYQLERIEALIEPGNIQSQKLVSKLGFTKEGLLRHYEYTLGKFDDLYMYSIIKSDLIK</sequence>
<dbReference type="STRING" id="157733.AB986_03850"/>
<dbReference type="PANTHER" id="PTHR43792:SF9">
    <property type="entry name" value="RIBOSOMAL-PROTEIN-ALANINE ACETYLTRANSFERASE"/>
    <property type="match status" value="1"/>
</dbReference>
<dbReference type="InterPro" id="IPR000182">
    <property type="entry name" value="GNAT_dom"/>
</dbReference>
<evidence type="ECO:0000259" key="1">
    <source>
        <dbReference type="PROSITE" id="PS51186"/>
    </source>
</evidence>
<proteinExistence type="predicted"/>